<proteinExistence type="predicted"/>
<evidence type="ECO:0008006" key="2">
    <source>
        <dbReference type="Google" id="ProtNLM"/>
    </source>
</evidence>
<organism evidence="1">
    <name type="scientific">Paenibacillus sp. BIHB 4019</name>
    <dbReference type="NCBI Taxonomy" id="1870819"/>
    <lineage>
        <taxon>Bacteria</taxon>
        <taxon>Bacillati</taxon>
        <taxon>Bacillota</taxon>
        <taxon>Bacilli</taxon>
        <taxon>Bacillales</taxon>
        <taxon>Paenibacillaceae</taxon>
        <taxon>Paenibacillus</taxon>
    </lineage>
</organism>
<gene>
    <name evidence="1" type="ORF">BBD42_09830</name>
</gene>
<name>A0A1B2DGD9_9BACL</name>
<dbReference type="Pfam" id="PF06935">
    <property type="entry name" value="DUF1284"/>
    <property type="match status" value="1"/>
</dbReference>
<accession>A0A1B2DGD9</accession>
<dbReference type="EMBL" id="CP016808">
    <property type="protein sequence ID" value="ANY66729.1"/>
    <property type="molecule type" value="Genomic_DNA"/>
</dbReference>
<protein>
    <recommendedName>
        <fullName evidence="2">DUF1284 domain-containing protein</fullName>
    </recommendedName>
</protein>
<sequence>MNIRLRGHHLFCLLGYRGKGYSEGFCVNMTAVYEQLRQQPDTVIEIIDGPDDICKAFPTDKPSHCQNTSVYQKDQAILKEVGLTIGSVAKWSDVCESVASRIVPGDINRLCSDCPWQPYGMCQEGIGHIRESRELRVLPG</sequence>
<reference evidence="1" key="1">
    <citation type="submission" date="2016-08" db="EMBL/GenBank/DDBJ databases">
        <title>Complete Genome Seqeunce of Paenibacillus sp. BIHB 4019 from tea rhizoplane.</title>
        <authorList>
            <person name="Thakur R."/>
            <person name="Swarnkar M.K."/>
            <person name="Gulati A."/>
        </authorList>
    </citation>
    <scope>NUCLEOTIDE SEQUENCE [LARGE SCALE GENOMIC DNA]</scope>
    <source>
        <strain evidence="1">BIHB4019</strain>
    </source>
</reference>
<dbReference type="AlphaFoldDB" id="A0A1B2DGD9"/>
<dbReference type="RefSeq" id="WP_099518011.1">
    <property type="nucleotide sequence ID" value="NZ_CP016808.1"/>
</dbReference>
<evidence type="ECO:0000313" key="1">
    <source>
        <dbReference type="EMBL" id="ANY66729.1"/>
    </source>
</evidence>
<dbReference type="InterPro" id="IPR009702">
    <property type="entry name" value="DUF1284"/>
</dbReference>